<dbReference type="AlphaFoldDB" id="A0A1M5ZAT1"/>
<evidence type="ECO:0000313" key="10">
    <source>
        <dbReference type="Proteomes" id="UP000184240"/>
    </source>
</evidence>
<evidence type="ECO:0000313" key="11">
    <source>
        <dbReference type="Proteomes" id="UP000290037"/>
    </source>
</evidence>
<dbReference type="InterPro" id="IPR050925">
    <property type="entry name" value="Rhomboid_protease_S54"/>
</dbReference>
<evidence type="ECO:0000256" key="2">
    <source>
        <dbReference type="ARBA" id="ARBA00022692"/>
    </source>
</evidence>
<dbReference type="RefSeq" id="WP_072984117.1">
    <property type="nucleotide sequence ID" value="NZ_FQXT01000005.1"/>
</dbReference>
<protein>
    <submittedName>
        <fullName evidence="8">Membrane associated rhomboid family serine protease</fullName>
    </submittedName>
    <submittedName>
        <fullName evidence="9">Membrane associated serine protease, rhomboid family</fullName>
    </submittedName>
</protein>
<keyword evidence="9" id="KW-0645">Protease</keyword>
<dbReference type="Pfam" id="PF01694">
    <property type="entry name" value="Rhomboid"/>
    <property type="match status" value="1"/>
</dbReference>
<dbReference type="PANTHER" id="PTHR43731">
    <property type="entry name" value="RHOMBOID PROTEASE"/>
    <property type="match status" value="1"/>
</dbReference>
<comment type="subcellular location">
    <subcellularLocation>
        <location evidence="1">Membrane</location>
        <topology evidence="1">Multi-pass membrane protein</topology>
    </subcellularLocation>
</comment>
<feature type="transmembrane region" description="Helical" evidence="6">
    <location>
        <begin position="95"/>
        <end position="111"/>
    </location>
</feature>
<dbReference type="STRING" id="573501.SAMN04487999_2861"/>
<keyword evidence="2 6" id="KW-0812">Transmembrane</keyword>
<dbReference type="GO" id="GO:0004252">
    <property type="term" value="F:serine-type endopeptidase activity"/>
    <property type="evidence" value="ECO:0007669"/>
    <property type="project" value="InterPro"/>
</dbReference>
<dbReference type="EMBL" id="FQXT01000005">
    <property type="protein sequence ID" value="SHI21351.1"/>
    <property type="molecule type" value="Genomic_DNA"/>
</dbReference>
<dbReference type="InterPro" id="IPR035952">
    <property type="entry name" value="Rhomboid-like_sf"/>
</dbReference>
<sequence>MSAKKQTSAFQFTTGVVLYPLIGVLTLWLVFWFELKFGFNFTPYGVLPRDLKGLLGIIFSPFIHSNLSHLWHNSVPVLVLMAGLIYFYKPVAGRVLFWVAIGSGLGTWLIGREAYHIGASGVVYGLASFLFFKGIWSKHYRLTAFSLIVVFLYGSLIWGTMPIRDGMSWEGHLSGFVTGLVLAFVIKSKIAKPVKYVWETEAYNPEDDPFLQQFDKDGNFIDPPLEEDDDEDRLT</sequence>
<evidence type="ECO:0000256" key="5">
    <source>
        <dbReference type="SAM" id="MobiDB-lite"/>
    </source>
</evidence>
<dbReference type="PANTHER" id="PTHR43731:SF9">
    <property type="entry name" value="SLR1461 PROTEIN"/>
    <property type="match status" value="1"/>
</dbReference>
<dbReference type="InterPro" id="IPR022764">
    <property type="entry name" value="Peptidase_S54_rhomboid_dom"/>
</dbReference>
<feature type="region of interest" description="Disordered" evidence="5">
    <location>
        <begin position="215"/>
        <end position="235"/>
    </location>
</feature>
<keyword evidence="4 6" id="KW-0472">Membrane</keyword>
<evidence type="ECO:0000256" key="4">
    <source>
        <dbReference type="ARBA" id="ARBA00023136"/>
    </source>
</evidence>
<dbReference type="GO" id="GO:0016020">
    <property type="term" value="C:membrane"/>
    <property type="evidence" value="ECO:0007669"/>
    <property type="project" value="UniProtKB-SubCell"/>
</dbReference>
<evidence type="ECO:0000256" key="6">
    <source>
        <dbReference type="SAM" id="Phobius"/>
    </source>
</evidence>
<proteinExistence type="predicted"/>
<evidence type="ECO:0000313" key="9">
    <source>
        <dbReference type="EMBL" id="SHI21351.1"/>
    </source>
</evidence>
<feature type="domain" description="Peptidase S54 rhomboid" evidence="7">
    <location>
        <begin position="55"/>
        <end position="186"/>
    </location>
</feature>
<evidence type="ECO:0000256" key="3">
    <source>
        <dbReference type="ARBA" id="ARBA00022989"/>
    </source>
</evidence>
<keyword evidence="3 6" id="KW-1133">Transmembrane helix</keyword>
<gene>
    <name evidence="8" type="ORF">DSM01_2584</name>
    <name evidence="9" type="ORF">SAMN04487999_2861</name>
</gene>
<dbReference type="SUPFAM" id="SSF144091">
    <property type="entry name" value="Rhomboid-like"/>
    <property type="match status" value="1"/>
</dbReference>
<name>A0A1M5ZAT1_9FLAO</name>
<evidence type="ECO:0000259" key="7">
    <source>
        <dbReference type="Pfam" id="PF01694"/>
    </source>
</evidence>
<reference evidence="9" key="2">
    <citation type="submission" date="2016-11" db="EMBL/GenBank/DDBJ databases">
        <authorList>
            <person name="Jaros S."/>
            <person name="Januszkiewicz K."/>
            <person name="Wedrychowicz H."/>
        </authorList>
    </citation>
    <scope>NUCLEOTIDE SEQUENCE [LARGE SCALE GENOMIC DNA]</scope>
    <source>
        <strain evidence="9">DSM 19859</strain>
    </source>
</reference>
<keyword evidence="9" id="KW-0378">Hydrolase</keyword>
<feature type="transmembrane region" description="Helical" evidence="6">
    <location>
        <begin position="117"/>
        <end position="135"/>
    </location>
</feature>
<dbReference type="EMBL" id="QOVN01000005">
    <property type="protein sequence ID" value="RXG28077.1"/>
    <property type="molecule type" value="Genomic_DNA"/>
</dbReference>
<accession>A0A1M5ZAT1</accession>
<evidence type="ECO:0000313" key="8">
    <source>
        <dbReference type="EMBL" id="RXG28077.1"/>
    </source>
</evidence>
<feature type="transmembrane region" description="Helical" evidence="6">
    <location>
        <begin position="142"/>
        <end position="161"/>
    </location>
</feature>
<dbReference type="Proteomes" id="UP000290037">
    <property type="component" value="Unassembled WGS sequence"/>
</dbReference>
<feature type="compositionally biased region" description="Acidic residues" evidence="5">
    <location>
        <begin position="224"/>
        <end position="235"/>
    </location>
</feature>
<reference evidence="10" key="1">
    <citation type="submission" date="2016-11" db="EMBL/GenBank/DDBJ databases">
        <authorList>
            <person name="Varghese N."/>
            <person name="Submissions S."/>
        </authorList>
    </citation>
    <scope>NUCLEOTIDE SEQUENCE [LARGE SCALE GENOMIC DNA]</scope>
    <source>
        <strain evidence="10">DSM 19859</strain>
    </source>
</reference>
<dbReference type="GO" id="GO:0006508">
    <property type="term" value="P:proteolysis"/>
    <property type="evidence" value="ECO:0007669"/>
    <property type="project" value="UniProtKB-KW"/>
</dbReference>
<evidence type="ECO:0000256" key="1">
    <source>
        <dbReference type="ARBA" id="ARBA00004141"/>
    </source>
</evidence>
<feature type="transmembrane region" description="Helical" evidence="6">
    <location>
        <begin position="167"/>
        <end position="186"/>
    </location>
</feature>
<dbReference type="OrthoDB" id="465874at2"/>
<feature type="transmembrane region" description="Helical" evidence="6">
    <location>
        <begin position="12"/>
        <end position="33"/>
    </location>
</feature>
<keyword evidence="11" id="KW-1185">Reference proteome</keyword>
<dbReference type="Gene3D" id="1.20.1540.10">
    <property type="entry name" value="Rhomboid-like"/>
    <property type="match status" value="1"/>
</dbReference>
<feature type="transmembrane region" description="Helical" evidence="6">
    <location>
        <begin position="70"/>
        <end position="88"/>
    </location>
</feature>
<organism evidence="9 10">
    <name type="scientific">Leeuwenhoekiella palythoae</name>
    <dbReference type="NCBI Taxonomy" id="573501"/>
    <lineage>
        <taxon>Bacteria</taxon>
        <taxon>Pseudomonadati</taxon>
        <taxon>Bacteroidota</taxon>
        <taxon>Flavobacteriia</taxon>
        <taxon>Flavobacteriales</taxon>
        <taxon>Flavobacteriaceae</taxon>
        <taxon>Leeuwenhoekiella</taxon>
    </lineage>
</organism>
<dbReference type="Proteomes" id="UP000184240">
    <property type="component" value="Unassembled WGS sequence"/>
</dbReference>
<reference evidence="8 11" key="3">
    <citation type="submission" date="2018-07" db="EMBL/GenBank/DDBJ databases">
        <title>Leeuwenhoekiella genomics.</title>
        <authorList>
            <person name="Tahon G."/>
            <person name="Willems A."/>
        </authorList>
    </citation>
    <scope>NUCLEOTIDE SEQUENCE [LARGE SCALE GENOMIC DNA]</scope>
    <source>
        <strain evidence="8 11">LMG 24856</strain>
    </source>
</reference>